<dbReference type="Proteomes" id="UP000199682">
    <property type="component" value="Unassembled WGS sequence"/>
</dbReference>
<proteinExistence type="predicted"/>
<evidence type="ECO:0000313" key="2">
    <source>
        <dbReference type="EMBL" id="SDK32485.1"/>
    </source>
</evidence>
<evidence type="ECO:0008006" key="4">
    <source>
        <dbReference type="Google" id="ProtNLM"/>
    </source>
</evidence>
<reference evidence="3" key="1">
    <citation type="submission" date="2016-10" db="EMBL/GenBank/DDBJ databases">
        <authorList>
            <person name="Varghese N."/>
            <person name="Submissions S."/>
        </authorList>
    </citation>
    <scope>NUCLEOTIDE SEQUENCE [LARGE SCALE GENOMIC DNA]</scope>
    <source>
        <strain evidence="3">DSM 44796</strain>
    </source>
</reference>
<sequence length="145" mass="15792">MKRSALIAAGAVLLGLVTATNAVAESAPGCGPVTQIGSTAYVGDHGQRWASVKQFKGCGKNWAYVYTWSSVHNGGAPYTPELVLIEQWNSKDAREPYGRVGLREGRYRQQELWSGGTNTLSDCTSAYVEWNSGALTYRVRTDIRC</sequence>
<dbReference type="AlphaFoldDB" id="A0A1G9B0X4"/>
<feature type="chain" id="PRO_5011472579" description="Peptidase inhibitor family I36" evidence="1">
    <location>
        <begin position="25"/>
        <end position="145"/>
    </location>
</feature>
<evidence type="ECO:0000313" key="3">
    <source>
        <dbReference type="Proteomes" id="UP000199682"/>
    </source>
</evidence>
<dbReference type="RefSeq" id="WP_090006206.1">
    <property type="nucleotide sequence ID" value="NZ_FNET01000005.1"/>
</dbReference>
<keyword evidence="1" id="KW-0732">Signal</keyword>
<gene>
    <name evidence="2" type="ORF">SAMN04488074_105162</name>
</gene>
<dbReference type="EMBL" id="FNET01000005">
    <property type="protein sequence ID" value="SDK32485.1"/>
    <property type="molecule type" value="Genomic_DNA"/>
</dbReference>
<feature type="signal peptide" evidence="1">
    <location>
        <begin position="1"/>
        <end position="24"/>
    </location>
</feature>
<name>A0A1G9B0X4_9PSEU</name>
<organism evidence="2 3">
    <name type="scientific">Lentzea albidocapillata subsp. violacea</name>
    <dbReference type="NCBI Taxonomy" id="128104"/>
    <lineage>
        <taxon>Bacteria</taxon>
        <taxon>Bacillati</taxon>
        <taxon>Actinomycetota</taxon>
        <taxon>Actinomycetes</taxon>
        <taxon>Pseudonocardiales</taxon>
        <taxon>Pseudonocardiaceae</taxon>
        <taxon>Lentzea</taxon>
    </lineage>
</organism>
<evidence type="ECO:0000256" key="1">
    <source>
        <dbReference type="SAM" id="SignalP"/>
    </source>
</evidence>
<protein>
    <recommendedName>
        <fullName evidence="4">Peptidase inhibitor family I36</fullName>
    </recommendedName>
</protein>
<accession>A0A1G9B0X4</accession>